<keyword evidence="5" id="KW-0812">Transmembrane</keyword>
<sequence>MNQFESKKLRWKLTIGLELLTSILAVPLAVLFVISAGGYDFNQSPIGLIISSTISLTTSFVVPSVRFVILGRLLKNLEDKNWFILNSKEKSEIKTKILNFPLYNSWFYMIQWSYGIFAAWRIMHLFFVPKTIESLPFIFLPAIIYPVLGVSHFFLTESTLVTLLESDRLGDVYTDPEKIKTVGIHTRIFSTISAIAILPIVILGYLLFEETSGWIKLGDVTIPLILTLMFMLIAVGVASFQLSSTIRRNSENMIQIFAKMSDGNLTQVLPTVSSDELGSNTRALSEFVKRLRIIVKRVSKEAVKLSESSKTLGENTSELSRKMEDQAASSEEMSSAVEEISASIHSTASRAESQTLIAKKAQTSLAELEGRIRQVHSALVETKADADRMKGETKSGEEALKGTQKAMEAIDESTTKMGATVNVIKEITDRIGLLSLNASIEAARAGEAGKGFAVVAQEIAKLGEQTQENAKRITSAISEALSATKSGREVIESMQTVFQRIGNTVGTTLDRISEVALLSDSQLTASEQVKSAFTEFSISSDEIRNHTQEQTKTSEEFSKTIVSISETTEFLSSVVTQIDELSVRLNEQADKLKSEMNFFET</sequence>
<dbReference type="SMART" id="SM00283">
    <property type="entry name" value="MA"/>
    <property type="match status" value="1"/>
</dbReference>
<dbReference type="PROSITE" id="PS50111">
    <property type="entry name" value="CHEMOTAXIS_TRANSDUC_2"/>
    <property type="match status" value="1"/>
</dbReference>
<evidence type="ECO:0000256" key="4">
    <source>
        <dbReference type="SAM" id="MobiDB-lite"/>
    </source>
</evidence>
<dbReference type="Pfam" id="PF00015">
    <property type="entry name" value="MCPsignal"/>
    <property type="match status" value="1"/>
</dbReference>
<feature type="domain" description="Methyl-accepting transducer" evidence="6">
    <location>
        <begin position="301"/>
        <end position="565"/>
    </location>
</feature>
<feature type="compositionally biased region" description="Polar residues" evidence="4">
    <location>
        <begin position="306"/>
        <end position="318"/>
    </location>
</feature>
<comment type="similarity">
    <text evidence="2">Belongs to the methyl-accepting chemotaxis (MCP) protein family.</text>
</comment>
<dbReference type="Gene3D" id="1.10.287.950">
    <property type="entry name" value="Methyl-accepting chemotaxis protein"/>
    <property type="match status" value="1"/>
</dbReference>
<evidence type="ECO:0000256" key="2">
    <source>
        <dbReference type="ARBA" id="ARBA00029447"/>
    </source>
</evidence>
<dbReference type="PANTHER" id="PTHR32089">
    <property type="entry name" value="METHYL-ACCEPTING CHEMOTAXIS PROTEIN MCPB"/>
    <property type="match status" value="1"/>
</dbReference>
<name>M3H9D3_LEPIT</name>
<evidence type="ECO:0000259" key="7">
    <source>
        <dbReference type="PROSITE" id="PS50885"/>
    </source>
</evidence>
<comment type="caution">
    <text evidence="8">The sequence shown here is derived from an EMBL/GenBank/DDBJ whole genome shotgun (WGS) entry which is preliminary data.</text>
</comment>
<organism evidence="8 9">
    <name type="scientific">Leptospira interrogans serovar Copenhageni str. LT2050</name>
    <dbReference type="NCBI Taxonomy" id="1001598"/>
    <lineage>
        <taxon>Bacteria</taxon>
        <taxon>Pseudomonadati</taxon>
        <taxon>Spirochaetota</taxon>
        <taxon>Spirochaetia</taxon>
        <taxon>Leptospirales</taxon>
        <taxon>Leptospiraceae</taxon>
        <taxon>Leptospira</taxon>
    </lineage>
</organism>
<evidence type="ECO:0000313" key="8">
    <source>
        <dbReference type="EMBL" id="EMG20934.1"/>
    </source>
</evidence>
<evidence type="ECO:0000256" key="5">
    <source>
        <dbReference type="SAM" id="Phobius"/>
    </source>
</evidence>
<evidence type="ECO:0000259" key="6">
    <source>
        <dbReference type="PROSITE" id="PS50111"/>
    </source>
</evidence>
<gene>
    <name evidence="8" type="ORF">LEP1GSC150_2307</name>
</gene>
<reference evidence="8 9" key="1">
    <citation type="submission" date="2013-02" db="EMBL/GenBank/DDBJ databases">
        <authorList>
            <person name="Harkins D.M."/>
            <person name="Durkin A.S."/>
            <person name="Brinkac L.M."/>
            <person name="Haft D.H."/>
            <person name="Selengut J.D."/>
            <person name="Sanka R."/>
            <person name="DePew J."/>
            <person name="Purushe J."/>
            <person name="Tulsiani S.M."/>
            <person name="Graham G.C."/>
            <person name="Burns M.-A."/>
            <person name="Dohnt M.F."/>
            <person name="Smythe L.D."/>
            <person name="McKay D.B."/>
            <person name="Craig S.B."/>
            <person name="Vinetz J.M."/>
            <person name="Sutton G.G."/>
            <person name="Nierman W.C."/>
            <person name="Fouts D.E."/>
        </authorList>
    </citation>
    <scope>NUCLEOTIDE SEQUENCE [LARGE SCALE GENOMIC DNA]</scope>
    <source>
        <strain evidence="8 9">LT2050</strain>
    </source>
</reference>
<dbReference type="EMBL" id="AFMD02000367">
    <property type="protein sequence ID" value="EMG20934.1"/>
    <property type="molecule type" value="Genomic_DNA"/>
</dbReference>
<feature type="transmembrane region" description="Helical" evidence="5">
    <location>
        <begin position="46"/>
        <end position="69"/>
    </location>
</feature>
<dbReference type="AlphaFoldDB" id="M3H9D3"/>
<dbReference type="PROSITE" id="PS50885">
    <property type="entry name" value="HAMP"/>
    <property type="match status" value="1"/>
</dbReference>
<dbReference type="InterPro" id="IPR003660">
    <property type="entry name" value="HAMP_dom"/>
</dbReference>
<feature type="region of interest" description="Disordered" evidence="4">
    <location>
        <begin position="383"/>
        <end position="402"/>
    </location>
</feature>
<feature type="domain" description="HAMP" evidence="7">
    <location>
        <begin position="244"/>
        <end position="296"/>
    </location>
</feature>
<dbReference type="PANTHER" id="PTHR32089:SF112">
    <property type="entry name" value="LYSOZYME-LIKE PROTEIN-RELATED"/>
    <property type="match status" value="1"/>
</dbReference>
<feature type="compositionally biased region" description="Basic and acidic residues" evidence="4">
    <location>
        <begin position="383"/>
        <end position="400"/>
    </location>
</feature>
<dbReference type="CDD" id="cd06225">
    <property type="entry name" value="HAMP"/>
    <property type="match status" value="1"/>
</dbReference>
<feature type="transmembrane region" description="Helical" evidence="5">
    <location>
        <begin position="12"/>
        <end position="34"/>
    </location>
</feature>
<protein>
    <submittedName>
        <fullName evidence="8">Methyl-accepting chemotaxis protein signaling domain protein</fullName>
    </submittedName>
</protein>
<dbReference type="SUPFAM" id="SSF58104">
    <property type="entry name" value="Methyl-accepting chemotaxis protein (MCP) signaling domain"/>
    <property type="match status" value="1"/>
</dbReference>
<evidence type="ECO:0000313" key="9">
    <source>
        <dbReference type="Proteomes" id="UP000011778"/>
    </source>
</evidence>
<evidence type="ECO:0000256" key="1">
    <source>
        <dbReference type="ARBA" id="ARBA00023224"/>
    </source>
</evidence>
<dbReference type="GO" id="GO:0016020">
    <property type="term" value="C:membrane"/>
    <property type="evidence" value="ECO:0007669"/>
    <property type="project" value="InterPro"/>
</dbReference>
<keyword evidence="5" id="KW-1133">Transmembrane helix</keyword>
<feature type="transmembrane region" description="Helical" evidence="5">
    <location>
        <begin position="220"/>
        <end position="240"/>
    </location>
</feature>
<keyword evidence="1 3" id="KW-0807">Transducer</keyword>
<keyword evidence="5" id="KW-0472">Membrane</keyword>
<proteinExistence type="inferred from homology"/>
<feature type="transmembrane region" description="Helical" evidence="5">
    <location>
        <begin position="188"/>
        <end position="208"/>
    </location>
</feature>
<dbReference type="GO" id="GO:0007165">
    <property type="term" value="P:signal transduction"/>
    <property type="evidence" value="ECO:0007669"/>
    <property type="project" value="UniProtKB-KW"/>
</dbReference>
<evidence type="ECO:0000256" key="3">
    <source>
        <dbReference type="PROSITE-ProRule" id="PRU00284"/>
    </source>
</evidence>
<feature type="transmembrane region" description="Helical" evidence="5">
    <location>
        <begin position="134"/>
        <end position="155"/>
    </location>
</feature>
<accession>M3H9D3</accession>
<dbReference type="Proteomes" id="UP000011778">
    <property type="component" value="Unassembled WGS sequence"/>
</dbReference>
<feature type="region of interest" description="Disordered" evidence="4">
    <location>
        <begin position="306"/>
        <end position="334"/>
    </location>
</feature>
<feature type="transmembrane region" description="Helical" evidence="5">
    <location>
        <begin position="106"/>
        <end position="128"/>
    </location>
</feature>
<dbReference type="InterPro" id="IPR004089">
    <property type="entry name" value="MCPsignal_dom"/>
</dbReference>